<dbReference type="InterPro" id="IPR029016">
    <property type="entry name" value="GAF-like_dom_sf"/>
</dbReference>
<dbReference type="PROSITE" id="PS50045">
    <property type="entry name" value="SIGMA54_INTERACT_4"/>
    <property type="match status" value="1"/>
</dbReference>
<dbReference type="Pfam" id="PF01590">
    <property type="entry name" value="GAF"/>
    <property type="match status" value="1"/>
</dbReference>
<accession>X0QWI9</accession>
<dbReference type="Gene3D" id="3.30.450.40">
    <property type="match status" value="1"/>
</dbReference>
<feature type="region of interest" description="Disordered" evidence="6">
    <location>
        <begin position="309"/>
        <end position="328"/>
    </location>
</feature>
<sequence length="610" mass="66705">MAMSIDKAGREPLNERERFWTSAPSRESQELSTLRPEIEASWRRCEVIGVSSGDGDLPYTPDVDRDSRLRRAADPVIDNLVLHLQDAPATILLADSAAQIVDRRAGDAGLRARLDRAYVAPGFRYAEEDTGTNGIGTALEERRPFQVSGGEHFREALQSLACVGVPIVHPITRTVEGILDITSNLSDSNALMGALAQSAVREIQSRLYAESSDREQLLLQAFLQASRRGSSAVVSLNQDVIMTTPMAAQIIDTSDQALLWDWACRMLAGRDEFIGEVRLADNVTVSATARRVGDARTPAGIVIEMRPHPRDTKKSSARQLASASPVERRTETVRIPGRSLSTKRLQTELERLAAIDAPVLVTGEPGAGKFFAASALHRMQDADGHFTVFDAGTASVDPDAWIAGLVNWNKVDGALIIRHLDLLPEQLVSNVCAILSEAVDNRAHIIATAGEGVRQGPAGRLCDHFMRRIEIDPLRLRSEDIADISVALLRKHSPDRNGLRLQPTALQLLVARDWPGNVRELESVLASSLLRSMGSDIGVQHLPDGYRDGDLRRRNASTSLELAERDALLRALVETDGNKLLAAQRLGVARSTLYRKMRALGIDGSRFLPQ</sequence>
<dbReference type="Pfam" id="PF02954">
    <property type="entry name" value="HTH_8"/>
    <property type="match status" value="1"/>
</dbReference>
<dbReference type="InterPro" id="IPR002197">
    <property type="entry name" value="HTH_Fis"/>
</dbReference>
<proteinExistence type="predicted"/>
<dbReference type="Pfam" id="PF14532">
    <property type="entry name" value="Sigma54_activ_2"/>
    <property type="match status" value="1"/>
</dbReference>
<evidence type="ECO:0000256" key="5">
    <source>
        <dbReference type="ARBA" id="ARBA00023163"/>
    </source>
</evidence>
<dbReference type="GO" id="GO:0006355">
    <property type="term" value="P:regulation of DNA-templated transcription"/>
    <property type="evidence" value="ECO:0007669"/>
    <property type="project" value="InterPro"/>
</dbReference>
<feature type="domain" description="Sigma-54 factor interaction" evidence="7">
    <location>
        <begin position="335"/>
        <end position="530"/>
    </location>
</feature>
<feature type="compositionally biased region" description="Basic and acidic residues" evidence="6">
    <location>
        <begin position="7"/>
        <end position="19"/>
    </location>
</feature>
<dbReference type="GO" id="GO:0005524">
    <property type="term" value="F:ATP binding"/>
    <property type="evidence" value="ECO:0007669"/>
    <property type="project" value="UniProtKB-KW"/>
</dbReference>
<dbReference type="Pfam" id="PF25601">
    <property type="entry name" value="AAA_lid_14"/>
    <property type="match status" value="1"/>
</dbReference>
<evidence type="ECO:0000256" key="2">
    <source>
        <dbReference type="ARBA" id="ARBA00022840"/>
    </source>
</evidence>
<dbReference type="Proteomes" id="UP000019491">
    <property type="component" value="Unassembled WGS sequence"/>
</dbReference>
<reference evidence="8 9" key="1">
    <citation type="submission" date="2014-02" db="EMBL/GenBank/DDBJ databases">
        <title>Whole genome shotgun sequence of Rhodococcus wratislaviensis NBRC 100605.</title>
        <authorList>
            <person name="Hosoyama A."/>
            <person name="Tsuchikane K."/>
            <person name="Yoshida I."/>
            <person name="Ohji S."/>
            <person name="Ichikawa N."/>
            <person name="Yamazoe A."/>
            <person name="Fujita N."/>
        </authorList>
    </citation>
    <scope>NUCLEOTIDE SEQUENCE [LARGE SCALE GENOMIC DNA]</scope>
    <source>
        <strain evidence="8 9">NBRC 100605</strain>
    </source>
</reference>
<dbReference type="Gene3D" id="1.10.10.60">
    <property type="entry name" value="Homeodomain-like"/>
    <property type="match status" value="1"/>
</dbReference>
<dbReference type="InterPro" id="IPR009057">
    <property type="entry name" value="Homeodomain-like_sf"/>
</dbReference>
<evidence type="ECO:0000256" key="3">
    <source>
        <dbReference type="ARBA" id="ARBA00023015"/>
    </source>
</evidence>
<protein>
    <submittedName>
        <fullName evidence="8">Putative Fis family transcriptional regulator</fullName>
    </submittedName>
</protein>
<dbReference type="SUPFAM" id="SSF52540">
    <property type="entry name" value="P-loop containing nucleoside triphosphate hydrolases"/>
    <property type="match status" value="1"/>
</dbReference>
<dbReference type="PANTHER" id="PTHR32071">
    <property type="entry name" value="TRANSCRIPTIONAL REGULATORY PROTEIN"/>
    <property type="match status" value="1"/>
</dbReference>
<dbReference type="InterPro" id="IPR003018">
    <property type="entry name" value="GAF"/>
</dbReference>
<evidence type="ECO:0000256" key="4">
    <source>
        <dbReference type="ARBA" id="ARBA00023125"/>
    </source>
</evidence>
<dbReference type="GO" id="GO:0043565">
    <property type="term" value="F:sequence-specific DNA binding"/>
    <property type="evidence" value="ECO:0007669"/>
    <property type="project" value="InterPro"/>
</dbReference>
<dbReference type="PRINTS" id="PR01590">
    <property type="entry name" value="HTHFIS"/>
</dbReference>
<dbReference type="AlphaFoldDB" id="X0QWI9"/>
<evidence type="ECO:0000259" key="7">
    <source>
        <dbReference type="PROSITE" id="PS50045"/>
    </source>
</evidence>
<comment type="caution">
    <text evidence="8">The sequence shown here is derived from an EMBL/GenBank/DDBJ whole genome shotgun (WGS) entry which is preliminary data.</text>
</comment>
<evidence type="ECO:0000256" key="1">
    <source>
        <dbReference type="ARBA" id="ARBA00022741"/>
    </source>
</evidence>
<dbReference type="SUPFAM" id="SSF46689">
    <property type="entry name" value="Homeodomain-like"/>
    <property type="match status" value="1"/>
</dbReference>
<keyword evidence="5" id="KW-0804">Transcription</keyword>
<gene>
    <name evidence="8" type="ORF">RW1_005_00500</name>
</gene>
<keyword evidence="9" id="KW-1185">Reference proteome</keyword>
<dbReference type="PANTHER" id="PTHR32071:SF122">
    <property type="entry name" value="SIGMA FACTOR"/>
    <property type="match status" value="1"/>
</dbReference>
<keyword evidence="1" id="KW-0547">Nucleotide-binding</keyword>
<dbReference type="Gene3D" id="3.40.50.300">
    <property type="entry name" value="P-loop containing nucleotide triphosphate hydrolases"/>
    <property type="match status" value="1"/>
</dbReference>
<dbReference type="InterPro" id="IPR027417">
    <property type="entry name" value="P-loop_NTPase"/>
</dbReference>
<dbReference type="Gene3D" id="1.10.8.60">
    <property type="match status" value="1"/>
</dbReference>
<keyword evidence="4" id="KW-0238">DNA-binding</keyword>
<dbReference type="InterPro" id="IPR058031">
    <property type="entry name" value="AAA_lid_NorR"/>
</dbReference>
<feature type="compositionally biased region" description="Polar residues" evidence="6">
    <location>
        <begin position="22"/>
        <end position="32"/>
    </location>
</feature>
<feature type="region of interest" description="Disordered" evidence="6">
    <location>
        <begin position="1"/>
        <end position="33"/>
    </location>
</feature>
<evidence type="ECO:0000313" key="9">
    <source>
        <dbReference type="Proteomes" id="UP000019491"/>
    </source>
</evidence>
<evidence type="ECO:0000256" key="6">
    <source>
        <dbReference type="SAM" id="MobiDB-lite"/>
    </source>
</evidence>
<keyword evidence="3" id="KW-0805">Transcription regulation</keyword>
<dbReference type="EMBL" id="BAWF01000005">
    <property type="protein sequence ID" value="GAF42945.1"/>
    <property type="molecule type" value="Genomic_DNA"/>
</dbReference>
<name>X0QWI9_RHOWR</name>
<evidence type="ECO:0000313" key="8">
    <source>
        <dbReference type="EMBL" id="GAF42945.1"/>
    </source>
</evidence>
<dbReference type="InterPro" id="IPR002078">
    <property type="entry name" value="Sigma_54_int"/>
</dbReference>
<keyword evidence="2" id="KW-0067">ATP-binding</keyword>
<organism evidence="8 9">
    <name type="scientific">Rhodococcus wratislaviensis NBRC 100605</name>
    <dbReference type="NCBI Taxonomy" id="1219028"/>
    <lineage>
        <taxon>Bacteria</taxon>
        <taxon>Bacillati</taxon>
        <taxon>Actinomycetota</taxon>
        <taxon>Actinomycetes</taxon>
        <taxon>Mycobacteriales</taxon>
        <taxon>Nocardiaceae</taxon>
        <taxon>Rhodococcus</taxon>
    </lineage>
</organism>